<feature type="compositionally biased region" description="Basic and acidic residues" evidence="1">
    <location>
        <begin position="70"/>
        <end position="87"/>
    </location>
</feature>
<dbReference type="EMBL" id="BLAL01000156">
    <property type="protein sequence ID" value="GES85431.1"/>
    <property type="molecule type" value="Genomic_DNA"/>
</dbReference>
<feature type="compositionally biased region" description="Polar residues" evidence="1">
    <location>
        <begin position="40"/>
        <end position="60"/>
    </location>
</feature>
<proteinExistence type="predicted"/>
<sequence>MKECIDQPMTWNGASLKWSCHLGPSNDKKSYKQSREIKTSKNSKTNLSQNPSHKSKTVGTGLNRIPIETISKEVPDFQEEASGRHSDNYGNLEDTG</sequence>
<evidence type="ECO:0000313" key="2">
    <source>
        <dbReference type="EMBL" id="GES85431.1"/>
    </source>
</evidence>
<feature type="region of interest" description="Disordered" evidence="1">
    <location>
        <begin position="16"/>
        <end position="96"/>
    </location>
</feature>
<name>A0A8H3QN11_9GLOM</name>
<dbReference type="AlphaFoldDB" id="A0A8H3QN11"/>
<reference evidence="2" key="1">
    <citation type="submission" date="2019-10" db="EMBL/GenBank/DDBJ databases">
        <title>Conservation and host-specific expression of non-tandemly repeated heterogenous ribosome RNA gene in arbuscular mycorrhizal fungi.</title>
        <authorList>
            <person name="Maeda T."/>
            <person name="Kobayashi Y."/>
            <person name="Nakagawa T."/>
            <person name="Ezawa T."/>
            <person name="Yamaguchi K."/>
            <person name="Bino T."/>
            <person name="Nishimoto Y."/>
            <person name="Shigenobu S."/>
            <person name="Kawaguchi M."/>
        </authorList>
    </citation>
    <scope>NUCLEOTIDE SEQUENCE</scope>
    <source>
        <strain evidence="2">HR1</strain>
    </source>
</reference>
<gene>
    <name evidence="2" type="ORF">RCL2_001253900</name>
</gene>
<comment type="caution">
    <text evidence="2">The sequence shown here is derived from an EMBL/GenBank/DDBJ whole genome shotgun (WGS) entry which is preliminary data.</text>
</comment>
<evidence type="ECO:0000256" key="1">
    <source>
        <dbReference type="SAM" id="MobiDB-lite"/>
    </source>
</evidence>
<evidence type="ECO:0000313" key="3">
    <source>
        <dbReference type="Proteomes" id="UP000615446"/>
    </source>
</evidence>
<organism evidence="2 3">
    <name type="scientific">Rhizophagus clarus</name>
    <dbReference type="NCBI Taxonomy" id="94130"/>
    <lineage>
        <taxon>Eukaryota</taxon>
        <taxon>Fungi</taxon>
        <taxon>Fungi incertae sedis</taxon>
        <taxon>Mucoromycota</taxon>
        <taxon>Glomeromycotina</taxon>
        <taxon>Glomeromycetes</taxon>
        <taxon>Glomerales</taxon>
        <taxon>Glomeraceae</taxon>
        <taxon>Rhizophagus</taxon>
    </lineage>
</organism>
<accession>A0A8H3QN11</accession>
<protein>
    <submittedName>
        <fullName evidence="2">Uncharacterized protein</fullName>
    </submittedName>
</protein>
<feature type="compositionally biased region" description="Basic and acidic residues" evidence="1">
    <location>
        <begin position="26"/>
        <end position="39"/>
    </location>
</feature>
<dbReference type="Proteomes" id="UP000615446">
    <property type="component" value="Unassembled WGS sequence"/>
</dbReference>